<feature type="non-terminal residue" evidence="1">
    <location>
        <position position="69"/>
    </location>
</feature>
<dbReference type="InterPro" id="IPR011050">
    <property type="entry name" value="Pectin_lyase_fold/virulence"/>
</dbReference>
<comment type="caution">
    <text evidence="1">The sequence shown here is derived from an EMBL/GenBank/DDBJ whole genome shotgun (WGS) entry which is preliminary data.</text>
</comment>
<reference evidence="1 2" key="1">
    <citation type="submission" date="2020-06" db="EMBL/GenBank/DDBJ databases">
        <title>Transcriptomic and genomic resources for Thalictrum thalictroides and T. hernandezii: Facilitating candidate gene discovery in an emerging model plant lineage.</title>
        <authorList>
            <person name="Arias T."/>
            <person name="Riano-Pachon D.M."/>
            <person name="Di Stilio V.S."/>
        </authorList>
    </citation>
    <scope>NUCLEOTIDE SEQUENCE [LARGE SCALE GENOMIC DNA]</scope>
    <source>
        <strain evidence="2">cv. WT478/WT964</strain>
        <tissue evidence="1">Leaves</tissue>
    </source>
</reference>
<dbReference type="InterPro" id="IPR051801">
    <property type="entry name" value="GH28_Enzymes"/>
</dbReference>
<dbReference type="GO" id="GO:0016829">
    <property type="term" value="F:lyase activity"/>
    <property type="evidence" value="ECO:0007669"/>
    <property type="project" value="UniProtKB-KW"/>
</dbReference>
<organism evidence="1 2">
    <name type="scientific">Thalictrum thalictroides</name>
    <name type="common">Rue-anemone</name>
    <name type="synonym">Anemone thalictroides</name>
    <dbReference type="NCBI Taxonomy" id="46969"/>
    <lineage>
        <taxon>Eukaryota</taxon>
        <taxon>Viridiplantae</taxon>
        <taxon>Streptophyta</taxon>
        <taxon>Embryophyta</taxon>
        <taxon>Tracheophyta</taxon>
        <taxon>Spermatophyta</taxon>
        <taxon>Magnoliopsida</taxon>
        <taxon>Ranunculales</taxon>
        <taxon>Ranunculaceae</taxon>
        <taxon>Thalictroideae</taxon>
        <taxon>Thalictrum</taxon>
    </lineage>
</organism>
<evidence type="ECO:0000313" key="2">
    <source>
        <dbReference type="Proteomes" id="UP000554482"/>
    </source>
</evidence>
<proteinExistence type="predicted"/>
<dbReference type="OrthoDB" id="442352at2759"/>
<accession>A0A7J6V108</accession>
<dbReference type="AlphaFoldDB" id="A0A7J6V108"/>
<dbReference type="Proteomes" id="UP000554482">
    <property type="component" value="Unassembled WGS sequence"/>
</dbReference>
<feature type="non-terminal residue" evidence="1">
    <location>
        <position position="1"/>
    </location>
</feature>
<keyword evidence="2" id="KW-1185">Reference proteome</keyword>
<evidence type="ECO:0000313" key="1">
    <source>
        <dbReference type="EMBL" id="KAF5178644.1"/>
    </source>
</evidence>
<dbReference type="EMBL" id="JABWDY010039835">
    <property type="protein sequence ID" value="KAF5178644.1"/>
    <property type="molecule type" value="Genomic_DNA"/>
</dbReference>
<dbReference type="SUPFAM" id="SSF51126">
    <property type="entry name" value="Pectin lyase-like"/>
    <property type="match status" value="1"/>
</dbReference>
<sequence length="69" mass="7523">AVILASQDENEFPLIPVLPSYGRGRDAPGDGFRYSSFIFGTNLTDVIVTGANGTIDGQGETWWTKFKNN</sequence>
<dbReference type="InterPro" id="IPR012334">
    <property type="entry name" value="Pectin_lyas_fold"/>
</dbReference>
<dbReference type="PANTHER" id="PTHR31339:SF12">
    <property type="entry name" value="ENDO-POLYGALACTURONASE-LIKE PROTEIN"/>
    <property type="match status" value="1"/>
</dbReference>
<name>A0A7J6V108_THATH</name>
<dbReference type="PANTHER" id="PTHR31339">
    <property type="entry name" value="PECTIN LYASE-RELATED"/>
    <property type="match status" value="1"/>
</dbReference>
<protein>
    <submittedName>
        <fullName evidence="1">Pectin lyase superfamily protein</fullName>
    </submittedName>
</protein>
<gene>
    <name evidence="1" type="ORF">FRX31_031769</name>
</gene>
<keyword evidence="1" id="KW-0456">Lyase</keyword>
<dbReference type="Gene3D" id="2.160.20.10">
    <property type="entry name" value="Single-stranded right-handed beta-helix, Pectin lyase-like"/>
    <property type="match status" value="1"/>
</dbReference>